<reference evidence="1" key="1">
    <citation type="submission" date="2020-08" db="EMBL/GenBank/DDBJ databases">
        <title>Genome public.</title>
        <authorList>
            <person name="Liu C."/>
            <person name="Sun Q."/>
        </authorList>
    </citation>
    <scope>NUCLEOTIDE SEQUENCE</scope>
    <source>
        <strain evidence="1">BX7</strain>
    </source>
</reference>
<dbReference type="EMBL" id="JACRSP010000006">
    <property type="protein sequence ID" value="MBC8537226.1"/>
    <property type="molecule type" value="Genomic_DNA"/>
</dbReference>
<dbReference type="InterPro" id="IPR011049">
    <property type="entry name" value="Serralysin-like_metalloprot_C"/>
</dbReference>
<dbReference type="RefSeq" id="WP_249301697.1">
    <property type="nucleotide sequence ID" value="NZ_JACRSP010000006.1"/>
</dbReference>
<dbReference type="CDD" id="cd12820">
    <property type="entry name" value="LbR_YadA-like"/>
    <property type="match status" value="1"/>
</dbReference>
<evidence type="ECO:0000313" key="1">
    <source>
        <dbReference type="EMBL" id="MBC8537226.1"/>
    </source>
</evidence>
<gene>
    <name evidence="1" type="ORF">H8695_11060</name>
</gene>
<comment type="caution">
    <text evidence="1">The sequence shown here is derived from an EMBL/GenBank/DDBJ whole genome shotgun (WGS) entry which is preliminary data.</text>
</comment>
<organism evidence="1 2">
    <name type="scientific">Feifania hominis</name>
    <dbReference type="NCBI Taxonomy" id="2763660"/>
    <lineage>
        <taxon>Bacteria</taxon>
        <taxon>Bacillati</taxon>
        <taxon>Bacillota</taxon>
        <taxon>Clostridia</taxon>
        <taxon>Eubacteriales</taxon>
        <taxon>Feifaniaceae</taxon>
        <taxon>Feifania</taxon>
    </lineage>
</organism>
<dbReference type="Gene3D" id="2.150.10.10">
    <property type="entry name" value="Serralysin-like metalloprotease, C-terminal"/>
    <property type="match status" value="2"/>
</dbReference>
<name>A0A926DFH7_9FIRM</name>
<accession>A0A926DFH7</accession>
<dbReference type="SUPFAM" id="SSF101967">
    <property type="entry name" value="Adhesin YadA, collagen-binding domain"/>
    <property type="match status" value="1"/>
</dbReference>
<keyword evidence="2" id="KW-1185">Reference proteome</keyword>
<protein>
    <recommendedName>
        <fullName evidence="3">Trimeric autotransporter adhesin YadA-like head domain-containing protein</fullName>
    </recommendedName>
</protein>
<proteinExistence type="predicted"/>
<sequence length="694" mass="70820">MAFQRADENRSIWRAKPDILQDQSATLKADWDRLLNENAQELNGLIDELEASTAAGQIGSETITGVAGNTVQAALASVKGLIDGRYTKTESDALISQATANLVEEVDVNLTTGVITVTKKDGSTESFDTALEKVPATFELTEHDGGVYLKITNVDGSSTETNVTELMNVYTFQNSDEVAWSVTGDGNVKTVTAALRDNSIGMSRLSLSVVTQLEAWADEASAAAASALASKQAAAGSQSAAAQSAQAAQASQTAAAGSAAAAQTSGTQAAGSAQAASSSAAQASEDAVLSKSYAVGGTGTRAGEDTDNAKWYKEQAQAIVGSDFATRAEAQGYVDTHDAAEDAHVALFEAAVEQAKAASVSKSGDTMTGPLETTGLSVGEDNTAGNGATIGVGNFAAAGKHYVNLGGTVSAGDDTIWLDSVTGITAGSSLYFRLQKTSVVKTVASVDADQMTVTVTPPFAAGEFNTSGESFDDIYQPGTLTALAVGRYNHASGNGSFAGGLYCIASGSQAHAQGYMARAQGTYSHAEGQNTTATGDYAHAEGRDTTADAWGAHAEGNETLASGRYSHAEGSGTKAQGQCSHAEGSGTEAIGVGAHAAGNATTAFGAYTYAGGHGTRAQANYSTIVGKYGETNADTLFAVANGTSSTDKKLAFEVKQDGSVLAGSEQVAKYRYGTEDLTAGESALPTGVLYFVYE</sequence>
<evidence type="ECO:0008006" key="3">
    <source>
        <dbReference type="Google" id="ProtNLM"/>
    </source>
</evidence>
<dbReference type="Proteomes" id="UP000620366">
    <property type="component" value="Unassembled WGS sequence"/>
</dbReference>
<dbReference type="AlphaFoldDB" id="A0A926DFH7"/>
<evidence type="ECO:0000313" key="2">
    <source>
        <dbReference type="Proteomes" id="UP000620366"/>
    </source>
</evidence>